<evidence type="ECO:0000313" key="3">
    <source>
        <dbReference type="WBParaSite" id="ACOC_0001332001-mRNA-1"/>
    </source>
</evidence>
<reference evidence="3" key="1">
    <citation type="submission" date="2017-02" db="UniProtKB">
        <authorList>
            <consortium name="WormBaseParasite"/>
        </authorList>
    </citation>
    <scope>IDENTIFICATION</scope>
</reference>
<proteinExistence type="predicted"/>
<name>A0A0R3Q2M2_ANGCS</name>
<organism evidence="3">
    <name type="scientific">Angiostrongylus costaricensis</name>
    <name type="common">Nematode worm</name>
    <dbReference type="NCBI Taxonomy" id="334426"/>
    <lineage>
        <taxon>Eukaryota</taxon>
        <taxon>Metazoa</taxon>
        <taxon>Ecdysozoa</taxon>
        <taxon>Nematoda</taxon>
        <taxon>Chromadorea</taxon>
        <taxon>Rhabditida</taxon>
        <taxon>Rhabditina</taxon>
        <taxon>Rhabditomorpha</taxon>
        <taxon>Strongyloidea</taxon>
        <taxon>Metastrongylidae</taxon>
        <taxon>Angiostrongylus</taxon>
    </lineage>
</organism>
<dbReference type="EMBL" id="UYYA01005819">
    <property type="protein sequence ID" value="VDM64906.1"/>
    <property type="molecule type" value="Genomic_DNA"/>
</dbReference>
<keyword evidence="2" id="KW-1185">Reference proteome</keyword>
<dbReference type="Proteomes" id="UP000267027">
    <property type="component" value="Unassembled WGS sequence"/>
</dbReference>
<protein>
    <submittedName>
        <fullName evidence="3">VP13A</fullName>
    </submittedName>
</protein>
<evidence type="ECO:0000313" key="2">
    <source>
        <dbReference type="Proteomes" id="UP000267027"/>
    </source>
</evidence>
<accession>A0A0R3Q2M2</accession>
<dbReference type="OrthoDB" id="5830141at2759"/>
<reference evidence="1 2" key="2">
    <citation type="submission" date="2018-11" db="EMBL/GenBank/DDBJ databases">
        <authorList>
            <consortium name="Pathogen Informatics"/>
        </authorList>
    </citation>
    <scope>NUCLEOTIDE SEQUENCE [LARGE SCALE GENOMIC DNA]</scope>
    <source>
        <strain evidence="1 2">Costa Rica</strain>
    </source>
</reference>
<sequence>KLVHKKFYFILFFEFDAPDAFISPQLFAVNPRGDMIYSVKIGMRLALDPDTREAVMILTNRLICRCSIRTGENKTFMIDSDITPDELRQSSDFYLLADNIAVLLTYNVENYQFSQHVLLLSDITENATVIMKRTMTLPALNSGLTVDKTIRTISCKPGVDLTLSTATFLKL</sequence>
<gene>
    <name evidence="1" type="ORF">ACOC_LOCUS13321</name>
</gene>
<dbReference type="AlphaFoldDB" id="A0A0R3Q2M2"/>
<dbReference type="WBParaSite" id="ACOC_0001332001-mRNA-1">
    <property type="protein sequence ID" value="ACOC_0001332001-mRNA-1"/>
    <property type="gene ID" value="ACOC_0001332001"/>
</dbReference>
<evidence type="ECO:0000313" key="1">
    <source>
        <dbReference type="EMBL" id="VDM64906.1"/>
    </source>
</evidence>